<dbReference type="SUPFAM" id="SSF50965">
    <property type="entry name" value="Galactose oxidase, central domain"/>
    <property type="match status" value="2"/>
</dbReference>
<keyword evidence="3" id="KW-1185">Reference proteome</keyword>
<sequence>MFRLPAFAVLPLVLALLVGCTDSPPTPPGTSSTGTMRLLIATPTAAPGDISRVTVTVSGSDMASRSADLLLTDGTWGGLVGELPAGPERTFLAQAFTSSDTLRYEGRAENVTVIAGATGLVSITLQELTPPPPFTNEAPVVDSLVATPATVLTGGTLSLSVTAHDPNAGDTVSYAWSAPSGTFSTPDQASTTWTAPSTPGLVRLTLTLSDSRGATLATFVEVTVSPTTGAGEVVVGFNSAPTLVGLTSSQSLLDVGQTTALSVLAQDAEGDTLGYQWSATCAGTFTGATSSKATFTPSALPPEACNNCQVSVVVKDGRGAQNTGRLALCVAASPRSVPPTVTRSFQSGLTAKDAQTLTFEVGASDPAGSALTFAWAANLGTFGTPTSDGSSSRVGWTAPVCLLPGTTPSPTAIVTNALGLQVTRSFTVTGPPACGSTRWLPRGAMSLSRSVHTATLLSNGLVLVAGGANYGGHMAKAEVYNPATGTWSPIADMASARSWHTATPLSNGQLLVAGGAGNGGILATAELYAPATGTWSSTRALSLARYHHTATRLSSGRVLVAGGQGGSGAPLATAEVYDPSTGRWTATGAMTTARGWHTATLLSNGKVLVAGGSGVLTAEVYDPATGTWSPTGSMATPRQDHTATLLSNGKVLVSGGGSGSGVLATAELYDPATGTWSPTGTMNVARNYHTATRLTSDKVLVAGGFNGSSYQATAEVYDPATGAWIAAPSMSSPRLEHEATLLPNGQVLVVGGRNSGSSYLAASEVYDQLPASP</sequence>
<evidence type="ECO:0000256" key="1">
    <source>
        <dbReference type="SAM" id="SignalP"/>
    </source>
</evidence>
<dbReference type="Proteomes" id="UP001207654">
    <property type="component" value="Unassembled WGS sequence"/>
</dbReference>
<evidence type="ECO:0000313" key="2">
    <source>
        <dbReference type="EMBL" id="MCY1074117.1"/>
    </source>
</evidence>
<accession>A0ABT3ZXJ4</accession>
<dbReference type="PANTHER" id="PTHR45632:SF26">
    <property type="entry name" value="BTB DOMAIN-CONTAINING PROTEIN"/>
    <property type="match status" value="1"/>
</dbReference>
<dbReference type="InterPro" id="IPR013783">
    <property type="entry name" value="Ig-like_fold"/>
</dbReference>
<dbReference type="Pfam" id="PF17963">
    <property type="entry name" value="Big_9"/>
    <property type="match status" value="2"/>
</dbReference>
<dbReference type="Gene3D" id="2.130.10.80">
    <property type="entry name" value="Galactose oxidase/kelch, beta-propeller"/>
    <property type="match status" value="2"/>
</dbReference>
<name>A0ABT3ZXJ4_9BACT</name>
<dbReference type="InterPro" id="IPR015915">
    <property type="entry name" value="Kelch-typ_b-propeller"/>
</dbReference>
<feature type="chain" id="PRO_5045996770" evidence="1">
    <location>
        <begin position="24"/>
        <end position="773"/>
    </location>
</feature>
<dbReference type="InterPro" id="IPR011043">
    <property type="entry name" value="Gal_Oxase/kelch_b-propeller"/>
</dbReference>
<dbReference type="SMART" id="SM00612">
    <property type="entry name" value="Kelch"/>
    <property type="match status" value="6"/>
</dbReference>
<dbReference type="CDD" id="cd00146">
    <property type="entry name" value="PKD"/>
    <property type="match status" value="1"/>
</dbReference>
<dbReference type="Pfam" id="PF01344">
    <property type="entry name" value="Kelch_1"/>
    <property type="match status" value="2"/>
</dbReference>
<proteinExistence type="predicted"/>
<dbReference type="Pfam" id="PF24681">
    <property type="entry name" value="Kelch_KLHDC2_KLHL20_DRC7"/>
    <property type="match status" value="1"/>
</dbReference>
<dbReference type="RefSeq" id="WP_267533098.1">
    <property type="nucleotide sequence ID" value="NZ_JAPNKA010000001.1"/>
</dbReference>
<dbReference type="Gene3D" id="2.120.10.80">
    <property type="entry name" value="Kelch-type beta propeller"/>
    <property type="match status" value="1"/>
</dbReference>
<reference evidence="2 3" key="1">
    <citation type="submission" date="2022-11" db="EMBL/GenBank/DDBJ databases">
        <title>Minimal conservation of predation-associated metabolite biosynthetic gene clusters underscores biosynthetic potential of Myxococcota including descriptions for ten novel species: Archangium lansinium sp. nov., Myxococcus landrumus sp. nov., Nannocystis bai.</title>
        <authorList>
            <person name="Ahearne A."/>
            <person name="Stevens C."/>
            <person name="Phillips K."/>
        </authorList>
    </citation>
    <scope>NUCLEOTIDE SEQUENCE [LARGE SCALE GENOMIC DNA]</scope>
    <source>
        <strain evidence="2 3">MIWBW</strain>
    </source>
</reference>
<dbReference type="SUPFAM" id="SSF49299">
    <property type="entry name" value="PKD domain"/>
    <property type="match status" value="1"/>
</dbReference>
<dbReference type="Gene3D" id="2.60.40.10">
    <property type="entry name" value="Immunoglobulins"/>
    <property type="match status" value="2"/>
</dbReference>
<keyword evidence="1" id="KW-0732">Signal</keyword>
<dbReference type="InterPro" id="IPR035986">
    <property type="entry name" value="PKD_dom_sf"/>
</dbReference>
<dbReference type="InterPro" id="IPR037293">
    <property type="entry name" value="Gal_Oxidase_central_sf"/>
</dbReference>
<dbReference type="PANTHER" id="PTHR45632">
    <property type="entry name" value="LD33804P"/>
    <property type="match status" value="1"/>
</dbReference>
<feature type="signal peptide" evidence="1">
    <location>
        <begin position="1"/>
        <end position="23"/>
    </location>
</feature>
<dbReference type="PROSITE" id="PS51257">
    <property type="entry name" value="PROKAR_LIPOPROTEIN"/>
    <property type="match status" value="1"/>
</dbReference>
<comment type="caution">
    <text evidence="2">The sequence shown here is derived from an EMBL/GenBank/DDBJ whole genome shotgun (WGS) entry which is preliminary data.</text>
</comment>
<protein>
    <submittedName>
        <fullName evidence="2">Kelch-like protein</fullName>
    </submittedName>
</protein>
<organism evidence="2 3">
    <name type="scientific">Archangium lansingense</name>
    <dbReference type="NCBI Taxonomy" id="2995310"/>
    <lineage>
        <taxon>Bacteria</taxon>
        <taxon>Pseudomonadati</taxon>
        <taxon>Myxococcota</taxon>
        <taxon>Myxococcia</taxon>
        <taxon>Myxococcales</taxon>
        <taxon>Cystobacterineae</taxon>
        <taxon>Archangiaceae</taxon>
        <taxon>Archangium</taxon>
    </lineage>
</organism>
<gene>
    <name evidence="2" type="ORF">OV287_06435</name>
</gene>
<dbReference type="InterPro" id="IPR006652">
    <property type="entry name" value="Kelch_1"/>
</dbReference>
<evidence type="ECO:0000313" key="3">
    <source>
        <dbReference type="Proteomes" id="UP001207654"/>
    </source>
</evidence>
<dbReference type="EMBL" id="JAPNKA010000001">
    <property type="protein sequence ID" value="MCY1074117.1"/>
    <property type="molecule type" value="Genomic_DNA"/>
</dbReference>